<dbReference type="Proteomes" id="UP001341840">
    <property type="component" value="Unassembled WGS sequence"/>
</dbReference>
<gene>
    <name evidence="2" type="ORF">PIB30_041895</name>
</gene>
<sequence length="134" mass="15304">MDCDWAKRWTEKGRREEREEGPSLGLHSLARPTRTKPYLVNKYANHRHNTTHNITLERNLGETPKVQLASRVRSNKPNLQLSPVSPLSLCKTLDLTPTTLKLGFRASFRSRSALFDSDSLRAAGRYISRQDDNS</sequence>
<comment type="caution">
    <text evidence="2">The sequence shown here is derived from an EMBL/GenBank/DDBJ whole genome shotgun (WGS) entry which is preliminary data.</text>
</comment>
<name>A0ABU6YCF5_9FABA</name>
<keyword evidence="3" id="KW-1185">Reference proteome</keyword>
<evidence type="ECO:0000313" key="3">
    <source>
        <dbReference type="Proteomes" id="UP001341840"/>
    </source>
</evidence>
<evidence type="ECO:0000313" key="2">
    <source>
        <dbReference type="EMBL" id="MED6208105.1"/>
    </source>
</evidence>
<protein>
    <submittedName>
        <fullName evidence="2">Uncharacterized protein</fullName>
    </submittedName>
</protein>
<feature type="compositionally biased region" description="Basic and acidic residues" evidence="1">
    <location>
        <begin position="1"/>
        <end position="21"/>
    </location>
</feature>
<accession>A0ABU6YCF5</accession>
<feature type="region of interest" description="Disordered" evidence="1">
    <location>
        <begin position="1"/>
        <end position="33"/>
    </location>
</feature>
<organism evidence="2 3">
    <name type="scientific">Stylosanthes scabra</name>
    <dbReference type="NCBI Taxonomy" id="79078"/>
    <lineage>
        <taxon>Eukaryota</taxon>
        <taxon>Viridiplantae</taxon>
        <taxon>Streptophyta</taxon>
        <taxon>Embryophyta</taxon>
        <taxon>Tracheophyta</taxon>
        <taxon>Spermatophyta</taxon>
        <taxon>Magnoliopsida</taxon>
        <taxon>eudicotyledons</taxon>
        <taxon>Gunneridae</taxon>
        <taxon>Pentapetalae</taxon>
        <taxon>rosids</taxon>
        <taxon>fabids</taxon>
        <taxon>Fabales</taxon>
        <taxon>Fabaceae</taxon>
        <taxon>Papilionoideae</taxon>
        <taxon>50 kb inversion clade</taxon>
        <taxon>dalbergioids sensu lato</taxon>
        <taxon>Dalbergieae</taxon>
        <taxon>Pterocarpus clade</taxon>
        <taxon>Stylosanthes</taxon>
    </lineage>
</organism>
<dbReference type="EMBL" id="JASCZI010241890">
    <property type="protein sequence ID" value="MED6208105.1"/>
    <property type="molecule type" value="Genomic_DNA"/>
</dbReference>
<evidence type="ECO:0000256" key="1">
    <source>
        <dbReference type="SAM" id="MobiDB-lite"/>
    </source>
</evidence>
<proteinExistence type="predicted"/>
<reference evidence="2 3" key="1">
    <citation type="journal article" date="2023" name="Plants (Basel)">
        <title>Bridging the Gap: Combining Genomics and Transcriptomics Approaches to Understand Stylosanthes scabra, an Orphan Legume from the Brazilian Caatinga.</title>
        <authorList>
            <person name="Ferreira-Neto J.R.C."/>
            <person name="da Silva M.D."/>
            <person name="Binneck E."/>
            <person name="de Melo N.F."/>
            <person name="da Silva R.H."/>
            <person name="de Melo A.L.T.M."/>
            <person name="Pandolfi V."/>
            <person name="Bustamante F.O."/>
            <person name="Brasileiro-Vidal A.C."/>
            <person name="Benko-Iseppon A.M."/>
        </authorList>
    </citation>
    <scope>NUCLEOTIDE SEQUENCE [LARGE SCALE GENOMIC DNA]</scope>
    <source>
        <tissue evidence="2">Leaves</tissue>
    </source>
</reference>